<dbReference type="Proteomes" id="UP001183414">
    <property type="component" value="Unassembled WGS sequence"/>
</dbReference>
<name>A0ABU2P003_9ACTN</name>
<reference evidence="4" key="1">
    <citation type="submission" date="2023-07" db="EMBL/GenBank/DDBJ databases">
        <title>30 novel species of actinomycetes from the DSMZ collection.</title>
        <authorList>
            <person name="Nouioui I."/>
        </authorList>
    </citation>
    <scope>NUCLEOTIDE SEQUENCE [LARGE SCALE GENOMIC DNA]</scope>
    <source>
        <strain evidence="4">DSM 42041</strain>
    </source>
</reference>
<evidence type="ECO:0000256" key="1">
    <source>
        <dbReference type="SAM" id="MobiDB-lite"/>
    </source>
</evidence>
<gene>
    <name evidence="3" type="ORF">RM572_27755</name>
</gene>
<keyword evidence="4" id="KW-1185">Reference proteome</keyword>
<proteinExistence type="predicted"/>
<evidence type="ECO:0000259" key="2">
    <source>
        <dbReference type="Pfam" id="PF03771"/>
    </source>
</evidence>
<organism evidence="3 4">
    <name type="scientific">Streptomyces hazeniae</name>
    <dbReference type="NCBI Taxonomy" id="3075538"/>
    <lineage>
        <taxon>Bacteria</taxon>
        <taxon>Bacillati</taxon>
        <taxon>Actinomycetota</taxon>
        <taxon>Actinomycetes</taxon>
        <taxon>Kitasatosporales</taxon>
        <taxon>Streptomycetaceae</taxon>
        <taxon>Streptomyces</taxon>
    </lineage>
</organism>
<feature type="domain" description="DUF317" evidence="2">
    <location>
        <begin position="57"/>
        <end position="112"/>
    </location>
</feature>
<dbReference type="Pfam" id="PF03771">
    <property type="entry name" value="SPDY"/>
    <property type="match status" value="2"/>
</dbReference>
<protein>
    <submittedName>
        <fullName evidence="3">DUF317 domain-containing protein</fullName>
    </submittedName>
</protein>
<sequence length="263" mass="28607">MRKYRPGQGQGEQAQQHYLIRPRHLAGGGDVRHVAEFLRASGWKMKTKPGRPLVLDSPDRTIRIAYDPQAGPGAWTIAGKATTRQEGWTAVLDARTPVEILAGFTDALTRPRTAHAPNVWAPLRQKQWTMTAGAGSYTIAVSPDGTAGLAYQPIIAGHARWAVRAGDDKSTAWLAYFSATTPMHLVQAFSAALADPAPVMRPRGRVPHSAKIRTTSVSVLPSQLRGWQQARLHAAHAATWARKHRPGTKAGPLPATGHTRTRR</sequence>
<evidence type="ECO:0000313" key="4">
    <source>
        <dbReference type="Proteomes" id="UP001183414"/>
    </source>
</evidence>
<dbReference type="InterPro" id="IPR005523">
    <property type="entry name" value="DUF317_SPDY"/>
</dbReference>
<comment type="caution">
    <text evidence="3">The sequence shown here is derived from an EMBL/GenBank/DDBJ whole genome shotgun (WGS) entry which is preliminary data.</text>
</comment>
<accession>A0ABU2P003</accession>
<dbReference type="RefSeq" id="WP_311676137.1">
    <property type="nucleotide sequence ID" value="NZ_JAVREQ010000042.1"/>
</dbReference>
<feature type="region of interest" description="Disordered" evidence="1">
    <location>
        <begin position="240"/>
        <end position="263"/>
    </location>
</feature>
<feature type="domain" description="DUF317" evidence="2">
    <location>
        <begin position="142"/>
        <end position="199"/>
    </location>
</feature>
<evidence type="ECO:0000313" key="3">
    <source>
        <dbReference type="EMBL" id="MDT0382558.1"/>
    </source>
</evidence>
<dbReference type="EMBL" id="JAVREQ010000042">
    <property type="protein sequence ID" value="MDT0382558.1"/>
    <property type="molecule type" value="Genomic_DNA"/>
</dbReference>